<organism evidence="1">
    <name type="scientific">freshwater metagenome</name>
    <dbReference type="NCBI Taxonomy" id="449393"/>
    <lineage>
        <taxon>unclassified sequences</taxon>
        <taxon>metagenomes</taxon>
        <taxon>ecological metagenomes</taxon>
    </lineage>
</organism>
<sequence length="128" mass="12859">MTTGTVVVGATVVAVSATVVEDAEDTVDVGSGMVVVGADAFFDGYAAAGRSTGALTVVSSSADTMRRCLAENSGWHVVSVSVAMVGSVVATTHESDGPTICVPVTRYTNSRPNRSVTLISSPNSSSSS</sequence>
<reference evidence="1" key="1">
    <citation type="submission" date="2020-05" db="EMBL/GenBank/DDBJ databases">
        <authorList>
            <person name="Chiriac C."/>
            <person name="Salcher M."/>
            <person name="Ghai R."/>
            <person name="Kavagutti S V."/>
        </authorList>
    </citation>
    <scope>NUCLEOTIDE SEQUENCE</scope>
</reference>
<dbReference type="EMBL" id="CAEZTS010000285">
    <property type="protein sequence ID" value="CAB4599313.1"/>
    <property type="molecule type" value="Genomic_DNA"/>
</dbReference>
<name>A0A6J6GI01_9ZZZZ</name>
<accession>A0A6J6GI01</accession>
<evidence type="ECO:0000313" key="1">
    <source>
        <dbReference type="EMBL" id="CAB4599313.1"/>
    </source>
</evidence>
<proteinExistence type="predicted"/>
<protein>
    <submittedName>
        <fullName evidence="1">Unannotated protein</fullName>
    </submittedName>
</protein>
<dbReference type="AlphaFoldDB" id="A0A6J6GI01"/>
<gene>
    <name evidence="1" type="ORF">UFOPK1722_02103</name>
</gene>